<evidence type="ECO:0000313" key="2">
    <source>
        <dbReference type="EMBL" id="MEM0541332.1"/>
    </source>
</evidence>
<organism evidence="2 3">
    <name type="scientific">Flavobacterium aureirubrum</name>
    <dbReference type="NCBI Taxonomy" id="3133147"/>
    <lineage>
        <taxon>Bacteria</taxon>
        <taxon>Pseudomonadati</taxon>
        <taxon>Bacteroidota</taxon>
        <taxon>Flavobacteriia</taxon>
        <taxon>Flavobacteriales</taxon>
        <taxon>Flavobacteriaceae</taxon>
        <taxon>Flavobacterium</taxon>
    </lineage>
</organism>
<proteinExistence type="predicted"/>
<comment type="caution">
    <text evidence="2">The sequence shown here is derived from an EMBL/GenBank/DDBJ whole genome shotgun (WGS) entry which is preliminary data.</text>
</comment>
<protein>
    <recommendedName>
        <fullName evidence="4">CarboxypepD_reg-like domain-containing protein</fullName>
    </recommendedName>
</protein>
<feature type="chain" id="PRO_5045216156" description="CarboxypepD_reg-like domain-containing protein" evidence="1">
    <location>
        <begin position="20"/>
        <end position="254"/>
    </location>
</feature>
<evidence type="ECO:0000313" key="3">
    <source>
        <dbReference type="Proteomes" id="UP001460072"/>
    </source>
</evidence>
<gene>
    <name evidence="2" type="ORF">WFZ85_01770</name>
</gene>
<dbReference type="Proteomes" id="UP001460072">
    <property type="component" value="Unassembled WGS sequence"/>
</dbReference>
<sequence length="254" mass="29044">MRKHFLLFFSLLCYSLVIAQEDELHFMRGKVICENIDLSSVIIENQRSQSIVNPESNGNFSLFVKTGDKLVFRGLAVDTKTVEISKEDLSKKIVTITLFPKVIPLENVEIKTYPNINAVSLGILEKPAKKYTPAERRLAAAGEFHWYSPLLIPLGGMSVDGLINAISGRTAMLKKELEVEKKEMLLKKIEYQFDLEFFTNDLNIPQEYVKGFWYFAIEEPRLVAEINARNKAMSKFIFAELATKYLELLHSQSK</sequence>
<dbReference type="EMBL" id="JBCGDO010000001">
    <property type="protein sequence ID" value="MEM0541332.1"/>
    <property type="molecule type" value="Genomic_DNA"/>
</dbReference>
<evidence type="ECO:0000256" key="1">
    <source>
        <dbReference type="SAM" id="SignalP"/>
    </source>
</evidence>
<keyword evidence="3" id="KW-1185">Reference proteome</keyword>
<dbReference type="RefSeq" id="WP_342694563.1">
    <property type="nucleotide sequence ID" value="NZ_JBCGDO010000001.1"/>
</dbReference>
<keyword evidence="1" id="KW-0732">Signal</keyword>
<name>A0ABU9N0S6_9FLAO</name>
<feature type="signal peptide" evidence="1">
    <location>
        <begin position="1"/>
        <end position="19"/>
    </location>
</feature>
<evidence type="ECO:0008006" key="4">
    <source>
        <dbReference type="Google" id="ProtNLM"/>
    </source>
</evidence>
<reference evidence="2 3" key="1">
    <citation type="submission" date="2024-03" db="EMBL/GenBank/DDBJ databases">
        <title>Two novel species of the genus Flavobacterium exhibiting potentially degradation of complex polysaccharides.</title>
        <authorList>
            <person name="Lian X."/>
        </authorList>
    </citation>
    <scope>NUCLEOTIDE SEQUENCE [LARGE SCALE GENOMIC DNA]</scope>
    <source>
        <strain evidence="3">j3</strain>
    </source>
</reference>
<accession>A0ABU9N0S6</accession>